<accession>W4QT72</accession>
<evidence type="ECO:0000256" key="4">
    <source>
        <dbReference type="ARBA" id="ARBA00023125"/>
    </source>
</evidence>
<evidence type="ECO:0000313" key="8">
    <source>
        <dbReference type="EMBL" id="GAE34833.1"/>
    </source>
</evidence>
<dbReference type="InterPro" id="IPR007627">
    <property type="entry name" value="RNA_pol_sigma70_r2"/>
</dbReference>
<dbReference type="Gene3D" id="1.10.1740.10">
    <property type="match status" value="1"/>
</dbReference>
<sequence>MKPDDLSVMLKRVKTGDELARERLITHYKPYIINVAGQITHKYVSWSEEEASIALLAFNKAIDTFDPSAGRQFLNYVYLLINRDLIDYYRKEKKETHSSLDLTNDNDTSLLINEHEQSIEQFEKQVQTSELVEEILEFDAALREFQITFEELEHYSPKHSDTRDTLFVLASVIANDVECVETLRKKKKLPISMIAKKYEYKKKMLERHRKYLITLVVLYQNPQWEQLSQFIKKEGSR</sequence>
<evidence type="ECO:0000313" key="9">
    <source>
        <dbReference type="Proteomes" id="UP000018896"/>
    </source>
</evidence>
<reference evidence="8 9" key="1">
    <citation type="journal article" date="2014" name="Genome Announc.">
        <title>Draft Genome Sequences of Three Alkaliphilic Bacillus Strains, Bacillus wakoensis JCM 9140T, Bacillus akibai JCM 9157T, and Bacillus hemicellulosilyticus JCM 9152T.</title>
        <authorList>
            <person name="Yuki M."/>
            <person name="Oshima K."/>
            <person name="Suda W."/>
            <person name="Oshida Y."/>
            <person name="Kitamura K."/>
            <person name="Iida T."/>
            <person name="Hattori M."/>
            <person name="Ohkuma M."/>
        </authorList>
    </citation>
    <scope>NUCLEOTIDE SEQUENCE [LARGE SCALE GENOMIC DNA]</scope>
    <source>
        <strain evidence="8 9">JCM 9157</strain>
    </source>
</reference>
<proteinExistence type="inferred from homology"/>
<evidence type="ECO:0000256" key="5">
    <source>
        <dbReference type="ARBA" id="ARBA00023163"/>
    </source>
</evidence>
<dbReference type="HAMAP" id="MF_02064">
    <property type="entry name" value="Sigma70_SigI"/>
    <property type="match status" value="1"/>
</dbReference>
<dbReference type="GO" id="GO:0005737">
    <property type="term" value="C:cytoplasm"/>
    <property type="evidence" value="ECO:0007669"/>
    <property type="project" value="UniProtKB-SubCell"/>
</dbReference>
<dbReference type="AlphaFoldDB" id="W4QT72"/>
<dbReference type="InterPro" id="IPR014244">
    <property type="entry name" value="RNA_pol_sigma-I"/>
</dbReference>
<comment type="activity regulation">
    <text evidence="6">Negatively regulated by the anti-sigma-I factor RsgI.</text>
</comment>
<keyword evidence="6" id="KW-0346">Stress response</keyword>
<dbReference type="GO" id="GO:0016987">
    <property type="term" value="F:sigma factor activity"/>
    <property type="evidence" value="ECO:0007669"/>
    <property type="project" value="UniProtKB-UniRule"/>
</dbReference>
<dbReference type="Proteomes" id="UP000018896">
    <property type="component" value="Unassembled WGS sequence"/>
</dbReference>
<dbReference type="GO" id="GO:0003677">
    <property type="term" value="F:DNA binding"/>
    <property type="evidence" value="ECO:0007669"/>
    <property type="project" value="UniProtKB-UniRule"/>
</dbReference>
<keyword evidence="5 6" id="KW-0804">Transcription</keyword>
<keyword evidence="1 6" id="KW-0963">Cytoplasm</keyword>
<comment type="function">
    <text evidence="6">Sigma factors are initiation factors that promote the attachment of RNA polymerase to specific initiation sites and are then released.</text>
</comment>
<dbReference type="PIRSF" id="PIRSF038953">
    <property type="entry name" value="SigI"/>
    <property type="match status" value="1"/>
</dbReference>
<dbReference type="RefSeq" id="WP_035663932.1">
    <property type="nucleotide sequence ID" value="NZ_BAUV01000011.1"/>
</dbReference>
<organism evidence="8 9">
    <name type="scientific">Halalkalibacter akibai (strain ATCC 43226 / DSM 21942 / CIP 109018 / JCM 9157 / 1139)</name>
    <name type="common">Bacillus akibai</name>
    <dbReference type="NCBI Taxonomy" id="1236973"/>
    <lineage>
        <taxon>Bacteria</taxon>
        <taxon>Bacillati</taxon>
        <taxon>Bacillota</taxon>
        <taxon>Bacilli</taxon>
        <taxon>Bacillales</taxon>
        <taxon>Bacillaceae</taxon>
        <taxon>Halalkalibacter</taxon>
    </lineage>
</organism>
<name>W4QT72_HALA3</name>
<gene>
    <name evidence="6" type="primary">sigI</name>
    <name evidence="8" type="ORF">JCM9157_1913</name>
</gene>
<keyword evidence="3 6" id="KW-0731">Sigma factor</keyword>
<dbReference type="InterPro" id="IPR014284">
    <property type="entry name" value="RNA_pol_sigma-70_dom"/>
</dbReference>
<protein>
    <recommendedName>
        <fullName evidence="6">RNA polymerase sigma factor SigI</fullName>
    </recommendedName>
</protein>
<evidence type="ECO:0000256" key="2">
    <source>
        <dbReference type="ARBA" id="ARBA00023015"/>
    </source>
</evidence>
<dbReference type="SUPFAM" id="SSF88946">
    <property type="entry name" value="Sigma2 domain of RNA polymerase sigma factors"/>
    <property type="match status" value="1"/>
</dbReference>
<dbReference type="InterPro" id="IPR013325">
    <property type="entry name" value="RNA_pol_sigma_r2"/>
</dbReference>
<comment type="subunit">
    <text evidence="6">Interacts with RsgI.</text>
</comment>
<dbReference type="eggNOG" id="COG1191">
    <property type="taxonomic scope" value="Bacteria"/>
</dbReference>
<evidence type="ECO:0000256" key="1">
    <source>
        <dbReference type="ARBA" id="ARBA00022490"/>
    </source>
</evidence>
<evidence type="ECO:0000256" key="3">
    <source>
        <dbReference type="ARBA" id="ARBA00023082"/>
    </source>
</evidence>
<keyword evidence="9" id="KW-1185">Reference proteome</keyword>
<feature type="short sequence motif" description="Polymerase core binding" evidence="6">
    <location>
        <begin position="49"/>
        <end position="62"/>
    </location>
</feature>
<feature type="DNA-binding region" description="H-T-H motif" evidence="6">
    <location>
        <begin position="191"/>
        <end position="210"/>
    </location>
</feature>
<comment type="caution">
    <text evidence="8">The sequence shown here is derived from an EMBL/GenBank/DDBJ whole genome shotgun (WGS) entry which is preliminary data.</text>
</comment>
<comment type="subcellular location">
    <subcellularLocation>
        <location evidence="6">Cytoplasm</location>
    </subcellularLocation>
</comment>
<dbReference type="GO" id="GO:0006352">
    <property type="term" value="P:DNA-templated transcription initiation"/>
    <property type="evidence" value="ECO:0007669"/>
    <property type="project" value="UniProtKB-UniRule"/>
</dbReference>
<dbReference type="EMBL" id="BAUV01000011">
    <property type="protein sequence ID" value="GAE34833.1"/>
    <property type="molecule type" value="Genomic_DNA"/>
</dbReference>
<keyword evidence="2 6" id="KW-0805">Transcription regulation</keyword>
<evidence type="ECO:0000256" key="6">
    <source>
        <dbReference type="HAMAP-Rule" id="MF_02064"/>
    </source>
</evidence>
<comment type="similarity">
    <text evidence="6">Belongs to the sigma-70 factor family. SigI subfamily.</text>
</comment>
<dbReference type="NCBIfam" id="TIGR02937">
    <property type="entry name" value="sigma70-ECF"/>
    <property type="match status" value="1"/>
</dbReference>
<dbReference type="OrthoDB" id="3190733at2"/>
<evidence type="ECO:0000259" key="7">
    <source>
        <dbReference type="Pfam" id="PF04542"/>
    </source>
</evidence>
<dbReference type="Pfam" id="PF04542">
    <property type="entry name" value="Sigma70_r2"/>
    <property type="match status" value="1"/>
</dbReference>
<feature type="domain" description="RNA polymerase sigma-70 region 2" evidence="7">
    <location>
        <begin position="24"/>
        <end position="94"/>
    </location>
</feature>
<keyword evidence="4 6" id="KW-0238">DNA-binding</keyword>
<dbReference type="STRING" id="1236973.JCM9157_1913"/>